<dbReference type="EMBL" id="BONZ01000049">
    <property type="protein sequence ID" value="GIH16936.1"/>
    <property type="molecule type" value="Genomic_DNA"/>
</dbReference>
<evidence type="ECO:0000313" key="2">
    <source>
        <dbReference type="Proteomes" id="UP000642748"/>
    </source>
</evidence>
<organism evidence="1 2">
    <name type="scientific">Rugosimonospora africana</name>
    <dbReference type="NCBI Taxonomy" id="556532"/>
    <lineage>
        <taxon>Bacteria</taxon>
        <taxon>Bacillati</taxon>
        <taxon>Actinomycetota</taxon>
        <taxon>Actinomycetes</taxon>
        <taxon>Micromonosporales</taxon>
        <taxon>Micromonosporaceae</taxon>
        <taxon>Rugosimonospora</taxon>
    </lineage>
</organism>
<accession>A0A8J3QUX0</accession>
<proteinExistence type="predicted"/>
<sequence length="140" mass="15436">MHIEITVDIEADPATVWEELIDVERWPEWTASMREVKRLDTGPMALGSRARIRQPKMPVLVWEVTGFEEGREFTWSSHSAGVSTAGIHRVSANPDGTSTVFLAVDQTGVLAPLVGLFTGAQTRRYLGLEAHGLKHRSEGA</sequence>
<dbReference type="Proteomes" id="UP000642748">
    <property type="component" value="Unassembled WGS sequence"/>
</dbReference>
<reference evidence="1" key="1">
    <citation type="submission" date="2021-01" db="EMBL/GenBank/DDBJ databases">
        <title>Whole genome shotgun sequence of Rugosimonospora africana NBRC 104875.</title>
        <authorList>
            <person name="Komaki H."/>
            <person name="Tamura T."/>
        </authorList>
    </citation>
    <scope>NUCLEOTIDE SEQUENCE</scope>
    <source>
        <strain evidence="1">NBRC 104875</strain>
    </source>
</reference>
<dbReference type="CDD" id="cd08862">
    <property type="entry name" value="SRPBCC_Smu440-like"/>
    <property type="match status" value="1"/>
</dbReference>
<dbReference type="RefSeq" id="WP_203920509.1">
    <property type="nucleotide sequence ID" value="NZ_BONZ01000049.1"/>
</dbReference>
<dbReference type="InterPro" id="IPR023393">
    <property type="entry name" value="START-like_dom_sf"/>
</dbReference>
<dbReference type="Gene3D" id="3.30.530.20">
    <property type="match status" value="1"/>
</dbReference>
<dbReference type="AlphaFoldDB" id="A0A8J3QUX0"/>
<evidence type="ECO:0000313" key="1">
    <source>
        <dbReference type="EMBL" id="GIH16936.1"/>
    </source>
</evidence>
<evidence type="ECO:0008006" key="3">
    <source>
        <dbReference type="Google" id="ProtNLM"/>
    </source>
</evidence>
<comment type="caution">
    <text evidence="1">The sequence shown here is derived from an EMBL/GenBank/DDBJ whole genome shotgun (WGS) entry which is preliminary data.</text>
</comment>
<keyword evidence="2" id="KW-1185">Reference proteome</keyword>
<dbReference type="SUPFAM" id="SSF55961">
    <property type="entry name" value="Bet v1-like"/>
    <property type="match status" value="1"/>
</dbReference>
<dbReference type="Pfam" id="PF10604">
    <property type="entry name" value="Polyketide_cyc2"/>
    <property type="match status" value="1"/>
</dbReference>
<gene>
    <name evidence="1" type="ORF">Raf01_51080</name>
</gene>
<dbReference type="InterPro" id="IPR019587">
    <property type="entry name" value="Polyketide_cyclase/dehydratase"/>
</dbReference>
<name>A0A8J3QUX0_9ACTN</name>
<protein>
    <recommendedName>
        <fullName evidence="3">Polyketide cyclase / dehydrase and lipid transport</fullName>
    </recommendedName>
</protein>